<reference evidence="3 4" key="1">
    <citation type="journal article" date="2019" name="Int. J. Syst. Evol. Microbiol.">
        <title>The Global Catalogue of Microorganisms (GCM) 10K type strain sequencing project: providing services to taxonomists for standard genome sequencing and annotation.</title>
        <authorList>
            <consortium name="The Broad Institute Genomics Platform"/>
            <consortium name="The Broad Institute Genome Sequencing Center for Infectious Disease"/>
            <person name="Wu L."/>
            <person name="Ma J."/>
        </authorList>
    </citation>
    <scope>NUCLEOTIDE SEQUENCE [LARGE SCALE GENOMIC DNA]</scope>
    <source>
        <strain evidence="3 4">XZGYJ-43</strain>
    </source>
</reference>
<keyword evidence="4" id="KW-1185">Reference proteome</keyword>
<dbReference type="AlphaFoldDB" id="A0ABD5Z221"/>
<dbReference type="EMBL" id="JBHTAR010000011">
    <property type="protein sequence ID" value="MFC7199218.1"/>
    <property type="molecule type" value="Genomic_DNA"/>
</dbReference>
<feature type="region of interest" description="Disordered" evidence="1">
    <location>
        <begin position="365"/>
        <end position="393"/>
    </location>
</feature>
<evidence type="ECO:0000313" key="4">
    <source>
        <dbReference type="Proteomes" id="UP001596447"/>
    </source>
</evidence>
<organism evidence="3 4">
    <name type="scientific">Halospeciosus flavus</name>
    <dbReference type="NCBI Taxonomy" id="3032283"/>
    <lineage>
        <taxon>Archaea</taxon>
        <taxon>Methanobacteriati</taxon>
        <taxon>Methanobacteriota</taxon>
        <taxon>Stenosarchaea group</taxon>
        <taxon>Halobacteria</taxon>
        <taxon>Halobacteriales</taxon>
        <taxon>Halobacteriaceae</taxon>
        <taxon>Halospeciosus</taxon>
    </lineage>
</organism>
<proteinExistence type="predicted"/>
<comment type="caution">
    <text evidence="3">The sequence shown here is derived from an EMBL/GenBank/DDBJ whole genome shotgun (WGS) entry which is preliminary data.</text>
</comment>
<dbReference type="Pfam" id="PF17231">
    <property type="entry name" value="DUF5305"/>
    <property type="match status" value="1"/>
</dbReference>
<evidence type="ECO:0000313" key="3">
    <source>
        <dbReference type="EMBL" id="MFC7199218.1"/>
    </source>
</evidence>
<keyword evidence="2" id="KW-0812">Transmembrane</keyword>
<keyword evidence="2" id="KW-1133">Transmembrane helix</keyword>
<sequence length="393" mass="42131">MEGDSQWLRLRAIAASWFSILFVVLLVCTAAGGYATAVAYVDPGTTQQQQTVEWWSVAGDFDHSATVTRENPVFPIGTELTNRSTYFVGVSPILNGQFDVRYGPSANGPASVSLDATLVIRSVSDNGDTVFWADRTPLNQRTVTVAPGEAASIEFSLNATQVAQRRAAIQNSLGGSPGTVETFVAVDAAVEGPVNGEPSELAFTRRLSLSVSDGTYTVSESGTFRESATTTQMVSVPRTYGPLWRVGGPLLLILGLLGSSVLGLARRRGELALSETERELLEFSDDRSEFEEWIVRVDLPDAVLDRPHATADTLADLVDFAIDSDIGVVEDSDTGEFYAVTQDLLVVYEPPQQMEANADGTAALFDGLRSSDVEEPTEDTEEGDAAGDIEESS</sequence>
<protein>
    <submittedName>
        <fullName evidence="3">DUF5305 domain-containing protein</fullName>
    </submittedName>
</protein>
<accession>A0ABD5Z221</accession>
<gene>
    <name evidence="3" type="ORF">ACFQJ9_07275</name>
</gene>
<dbReference type="InterPro" id="IPR035185">
    <property type="entry name" value="DUF5305"/>
</dbReference>
<name>A0ABD5Z221_9EURY</name>
<feature type="transmembrane region" description="Helical" evidence="2">
    <location>
        <begin position="12"/>
        <end position="41"/>
    </location>
</feature>
<evidence type="ECO:0000256" key="2">
    <source>
        <dbReference type="SAM" id="Phobius"/>
    </source>
</evidence>
<keyword evidence="2" id="KW-0472">Membrane</keyword>
<dbReference type="RefSeq" id="WP_279529160.1">
    <property type="nucleotide sequence ID" value="NZ_CP122312.1"/>
</dbReference>
<evidence type="ECO:0000256" key="1">
    <source>
        <dbReference type="SAM" id="MobiDB-lite"/>
    </source>
</evidence>
<dbReference type="Proteomes" id="UP001596447">
    <property type="component" value="Unassembled WGS sequence"/>
</dbReference>
<feature type="compositionally biased region" description="Acidic residues" evidence="1">
    <location>
        <begin position="373"/>
        <end position="393"/>
    </location>
</feature>